<dbReference type="Proteomes" id="UP001161247">
    <property type="component" value="Chromosome 7"/>
</dbReference>
<dbReference type="SUPFAM" id="SSF56219">
    <property type="entry name" value="DNase I-like"/>
    <property type="match status" value="1"/>
</dbReference>
<reference evidence="2" key="1">
    <citation type="submission" date="2023-03" db="EMBL/GenBank/DDBJ databases">
        <authorList>
            <person name="Julca I."/>
        </authorList>
    </citation>
    <scope>NUCLEOTIDE SEQUENCE</scope>
</reference>
<dbReference type="InterPro" id="IPR050410">
    <property type="entry name" value="CCR4/nocturin_mRNA_transcr"/>
</dbReference>
<gene>
    <name evidence="2" type="ORF">OLC1_LOCUS20593</name>
</gene>
<name>A0AAV1E3R3_OLDCO</name>
<feature type="domain" description="Endonuclease/exonuclease/phosphatase" evidence="1">
    <location>
        <begin position="98"/>
        <end position="423"/>
    </location>
</feature>
<evidence type="ECO:0000259" key="1">
    <source>
        <dbReference type="Pfam" id="PF03372"/>
    </source>
</evidence>
<protein>
    <submittedName>
        <fullName evidence="2">OLC1v1014260C2</fullName>
    </submittedName>
</protein>
<organism evidence="2 3">
    <name type="scientific">Oldenlandia corymbosa var. corymbosa</name>
    <dbReference type="NCBI Taxonomy" id="529605"/>
    <lineage>
        <taxon>Eukaryota</taxon>
        <taxon>Viridiplantae</taxon>
        <taxon>Streptophyta</taxon>
        <taxon>Embryophyta</taxon>
        <taxon>Tracheophyta</taxon>
        <taxon>Spermatophyta</taxon>
        <taxon>Magnoliopsida</taxon>
        <taxon>eudicotyledons</taxon>
        <taxon>Gunneridae</taxon>
        <taxon>Pentapetalae</taxon>
        <taxon>asterids</taxon>
        <taxon>lamiids</taxon>
        <taxon>Gentianales</taxon>
        <taxon>Rubiaceae</taxon>
        <taxon>Rubioideae</taxon>
        <taxon>Spermacoceae</taxon>
        <taxon>Hedyotis-Oldenlandia complex</taxon>
        <taxon>Oldenlandia</taxon>
    </lineage>
</organism>
<dbReference type="EMBL" id="OX459124">
    <property type="protein sequence ID" value="CAI9113624.1"/>
    <property type="molecule type" value="Genomic_DNA"/>
</dbReference>
<dbReference type="InterPro" id="IPR036691">
    <property type="entry name" value="Endo/exonu/phosph_ase_sf"/>
</dbReference>
<dbReference type="Pfam" id="PF03372">
    <property type="entry name" value="Exo_endo_phos"/>
    <property type="match status" value="1"/>
</dbReference>
<dbReference type="InterPro" id="IPR005135">
    <property type="entry name" value="Endo/exonuclease/phosphatase"/>
</dbReference>
<evidence type="ECO:0000313" key="3">
    <source>
        <dbReference type="Proteomes" id="UP001161247"/>
    </source>
</evidence>
<dbReference type="Gene3D" id="3.60.10.10">
    <property type="entry name" value="Endonuclease/exonuclease/phosphatase"/>
    <property type="match status" value="1"/>
</dbReference>
<accession>A0AAV1E3R3</accession>
<dbReference type="PANTHER" id="PTHR12121:SF82">
    <property type="entry name" value="CARBON CATABOLITE REPRESSOR PROTEIN 4 HOMOLOG 3"/>
    <property type="match status" value="1"/>
</dbReference>
<sequence>MGLGFRLRTAPPCSSTLFCQRRPKPATTTTRILCCISGPADSTSSPATPSSHSRRWYNYNSVRKKPNSLDPNVDRRWVSADFSDSSLLLSEERLTIVSYNILGDKNASNHWDLYRNVASIYLRWDYRKRVICEELLDLKPDIICLQEVDNYNDLQEVLQNTGYQGSYKRRTGTYVDGCAMFWKADKLQLLEEESIEYKQYGLRDNVAQLSVFKMCKAKSRTIIVGNIHVLYNPRRGDIKLGQIRLLLSRAHILSKKWDNAPVVLAGDYNSTPQGAIYKFFKFSELNIMLHDRGELSGQKNCRPSPALGVRRQKNSLFALMDRFLNTSWTAEEIGTATGDAQSRILTSPFKLNSSYAMVKDPSGETRDSNGEPLVTSYHSKFFGTVDYLWFSDGIVPTKVLDTLPVDVLKKIGGLPSQKLGSDHLPLVSEYAFTQDAKDENEAGNVAIS</sequence>
<evidence type="ECO:0000313" key="2">
    <source>
        <dbReference type="EMBL" id="CAI9113624.1"/>
    </source>
</evidence>
<proteinExistence type="predicted"/>
<dbReference type="GO" id="GO:0000175">
    <property type="term" value="F:3'-5'-RNA exonuclease activity"/>
    <property type="evidence" value="ECO:0007669"/>
    <property type="project" value="TreeGrafter"/>
</dbReference>
<keyword evidence="3" id="KW-1185">Reference proteome</keyword>
<dbReference type="PANTHER" id="PTHR12121">
    <property type="entry name" value="CARBON CATABOLITE REPRESSOR PROTEIN 4"/>
    <property type="match status" value="1"/>
</dbReference>
<dbReference type="AlphaFoldDB" id="A0AAV1E3R3"/>